<dbReference type="InterPro" id="IPR012913">
    <property type="entry name" value="OS9-like_dom"/>
</dbReference>
<evidence type="ECO:0000256" key="13">
    <source>
        <dbReference type="SAM" id="SignalP"/>
    </source>
</evidence>
<feature type="compositionally biased region" description="Basic and acidic residues" evidence="12">
    <location>
        <begin position="542"/>
        <end position="552"/>
    </location>
</feature>
<dbReference type="SUPFAM" id="SSF50911">
    <property type="entry name" value="Mannose 6-phosphate receptor domain"/>
    <property type="match status" value="1"/>
</dbReference>
<dbReference type="InParanoid" id="A0A7M7G1F3"/>
<evidence type="ECO:0000256" key="3">
    <source>
        <dbReference type="ARBA" id="ARBA00022729"/>
    </source>
</evidence>
<dbReference type="GO" id="GO:0030968">
    <property type="term" value="P:endoplasmic reticulum unfolded protein response"/>
    <property type="evidence" value="ECO:0007669"/>
    <property type="project" value="InterPro"/>
</dbReference>
<evidence type="ECO:0000256" key="11">
    <source>
        <dbReference type="SAM" id="Coils"/>
    </source>
</evidence>
<comment type="similarity">
    <text evidence="2">Belongs to the OS-9 family.</text>
</comment>
<feature type="compositionally biased region" description="Low complexity" evidence="12">
    <location>
        <begin position="462"/>
        <end position="477"/>
    </location>
</feature>
<dbReference type="GO" id="GO:0030970">
    <property type="term" value="P:retrograde protein transport, ER to cytosol"/>
    <property type="evidence" value="ECO:0000318"/>
    <property type="project" value="GO_Central"/>
</dbReference>
<feature type="compositionally biased region" description="Low complexity" evidence="12">
    <location>
        <begin position="576"/>
        <end position="595"/>
    </location>
</feature>
<evidence type="ECO:0000313" key="16">
    <source>
        <dbReference type="Proteomes" id="UP000007110"/>
    </source>
</evidence>
<dbReference type="InterPro" id="IPR009011">
    <property type="entry name" value="Man6P_isomerase_rcpt-bd_dom_sf"/>
</dbReference>
<dbReference type="Gene3D" id="2.70.130.10">
    <property type="entry name" value="Mannose-6-phosphate receptor binding domain"/>
    <property type="match status" value="1"/>
</dbReference>
<dbReference type="PANTHER" id="PTHR15414:SF5">
    <property type="entry name" value="PROTEIN OS-9"/>
    <property type="match status" value="1"/>
</dbReference>
<feature type="domain" description="MRH" evidence="14">
    <location>
        <begin position="102"/>
        <end position="221"/>
    </location>
</feature>
<dbReference type="InterPro" id="IPR045149">
    <property type="entry name" value="OS-9-like"/>
</dbReference>
<keyword evidence="11" id="KW-0175">Coiled coil</keyword>
<evidence type="ECO:0000256" key="12">
    <source>
        <dbReference type="SAM" id="MobiDB-lite"/>
    </source>
</evidence>
<dbReference type="GO" id="GO:0005788">
    <property type="term" value="C:endoplasmic reticulum lumen"/>
    <property type="evidence" value="ECO:0000318"/>
    <property type="project" value="GO_Central"/>
</dbReference>
<feature type="chain" id="PRO_5029522356" description="Protein OS-9" evidence="13">
    <location>
        <begin position="22"/>
        <end position="755"/>
    </location>
</feature>
<feature type="region of interest" description="Disordered" evidence="12">
    <location>
        <begin position="359"/>
        <end position="385"/>
    </location>
</feature>
<feature type="coiled-coil region" evidence="11">
    <location>
        <begin position="610"/>
        <end position="637"/>
    </location>
</feature>
<dbReference type="OMA" id="WLKRLYV"/>
<evidence type="ECO:0000256" key="4">
    <source>
        <dbReference type="ARBA" id="ARBA00022734"/>
    </source>
</evidence>
<dbReference type="InterPro" id="IPR044865">
    <property type="entry name" value="MRH_dom"/>
</dbReference>
<name>A0A7M7G1F3_STRPU</name>
<feature type="compositionally biased region" description="Acidic residues" evidence="12">
    <location>
        <begin position="369"/>
        <end position="385"/>
    </location>
</feature>
<dbReference type="GO" id="GO:0030246">
    <property type="term" value="F:carbohydrate binding"/>
    <property type="evidence" value="ECO:0007669"/>
    <property type="project" value="UniProtKB-KW"/>
</dbReference>
<dbReference type="GeneID" id="763347"/>
<proteinExistence type="inferred from homology"/>
<feature type="region of interest" description="Disordered" evidence="12">
    <location>
        <begin position="253"/>
        <end position="289"/>
    </location>
</feature>
<feature type="compositionally biased region" description="Acidic residues" evidence="12">
    <location>
        <begin position="530"/>
        <end position="541"/>
    </location>
</feature>
<evidence type="ECO:0000256" key="7">
    <source>
        <dbReference type="ARBA" id="ARBA00023180"/>
    </source>
</evidence>
<dbReference type="EnsemblMetazoa" id="XM_001199284">
    <property type="protein sequence ID" value="XP_001199284"/>
    <property type="gene ID" value="LOC763347"/>
</dbReference>
<evidence type="ECO:0000259" key="14">
    <source>
        <dbReference type="PROSITE" id="PS51914"/>
    </source>
</evidence>
<feature type="compositionally biased region" description="Acidic residues" evidence="12">
    <location>
        <begin position="264"/>
        <end position="289"/>
    </location>
</feature>
<keyword evidence="7" id="KW-0325">Glycoprotein</keyword>
<dbReference type="RefSeq" id="XP_001199284.2">
    <property type="nucleotide sequence ID" value="XM_001199284.4"/>
</dbReference>
<reference evidence="15" key="2">
    <citation type="submission" date="2021-01" db="UniProtKB">
        <authorList>
            <consortium name="EnsemblMetazoa"/>
        </authorList>
    </citation>
    <scope>IDENTIFICATION</scope>
</reference>
<evidence type="ECO:0000256" key="10">
    <source>
        <dbReference type="ARBA" id="ARBA00069647"/>
    </source>
</evidence>
<evidence type="ECO:0000313" key="15">
    <source>
        <dbReference type="EnsemblMetazoa" id="XP_001199284"/>
    </source>
</evidence>
<feature type="region of interest" description="Disordered" evidence="12">
    <location>
        <begin position="301"/>
        <end position="325"/>
    </location>
</feature>
<dbReference type="CTD" id="10956"/>
<evidence type="ECO:0000256" key="2">
    <source>
        <dbReference type="ARBA" id="ARBA00009918"/>
    </source>
</evidence>
<keyword evidence="4" id="KW-0430">Lectin</keyword>
<feature type="compositionally biased region" description="Basic and acidic residues" evidence="12">
    <location>
        <begin position="359"/>
        <end position="368"/>
    </location>
</feature>
<feature type="compositionally biased region" description="Basic and acidic residues" evidence="12">
    <location>
        <begin position="311"/>
        <end position="325"/>
    </location>
</feature>
<dbReference type="KEGG" id="spu:763347"/>
<reference evidence="16" key="1">
    <citation type="submission" date="2015-02" db="EMBL/GenBank/DDBJ databases">
        <title>Genome sequencing for Strongylocentrotus purpuratus.</title>
        <authorList>
            <person name="Murali S."/>
            <person name="Liu Y."/>
            <person name="Vee V."/>
            <person name="English A."/>
            <person name="Wang M."/>
            <person name="Skinner E."/>
            <person name="Han Y."/>
            <person name="Muzny D.M."/>
            <person name="Worley K.C."/>
            <person name="Gibbs R.A."/>
        </authorList>
    </citation>
    <scope>NUCLEOTIDE SEQUENCE</scope>
</reference>
<dbReference type="PANTHER" id="PTHR15414">
    <property type="entry name" value="OS-9-RELATED"/>
    <property type="match status" value="1"/>
</dbReference>
<protein>
    <recommendedName>
        <fullName evidence="10">Protein OS-9</fullName>
    </recommendedName>
</protein>
<dbReference type="AlphaFoldDB" id="A0A7M7G1F3"/>
<dbReference type="Proteomes" id="UP000007110">
    <property type="component" value="Unassembled WGS sequence"/>
</dbReference>
<accession>A0A7M7G1F3</accession>
<evidence type="ECO:0000256" key="8">
    <source>
        <dbReference type="ARBA" id="ARBA00053710"/>
    </source>
</evidence>
<comment type="subunit">
    <text evidence="9">Component of the HRD1 complex, which comprises at least SYNV1/HRD1, DERL1/2, FAM8A1, HERPUD1/HERP, OS9, SEL1L and UBE2J1. FAM8A1 is stabilized by interaction with SYNV1, which prevents its proteasomal degradation. OS9 and UBE2J1 recruitment to the complex may be mediated by SEL1L. Through this complex, may interact with ERLEC1 and HSPA5. Interacts (via C-terminus) with CPNE6 (via second C2 domain); this interaction occurs in a calcium-dependent manner in vitro. Interacts with CREB3.</text>
</comment>
<dbReference type="OrthoDB" id="448954at2759"/>
<comment type="subcellular location">
    <subcellularLocation>
        <location evidence="1">Endoplasmic reticulum lumen</location>
    </subcellularLocation>
</comment>
<keyword evidence="5" id="KW-0256">Endoplasmic reticulum</keyword>
<evidence type="ECO:0000256" key="5">
    <source>
        <dbReference type="ARBA" id="ARBA00022824"/>
    </source>
</evidence>
<evidence type="ECO:0000256" key="1">
    <source>
        <dbReference type="ARBA" id="ARBA00004319"/>
    </source>
</evidence>
<keyword evidence="6" id="KW-1015">Disulfide bond</keyword>
<dbReference type="PROSITE" id="PS51914">
    <property type="entry name" value="MRH"/>
    <property type="match status" value="1"/>
</dbReference>
<dbReference type="Pfam" id="PF07915">
    <property type="entry name" value="PRKCSH"/>
    <property type="match status" value="1"/>
</dbReference>
<feature type="region of interest" description="Disordered" evidence="12">
    <location>
        <begin position="435"/>
        <end position="552"/>
    </location>
</feature>
<evidence type="ECO:0000256" key="9">
    <source>
        <dbReference type="ARBA" id="ARBA00066177"/>
    </source>
</evidence>
<comment type="function">
    <text evidence="8">Lectin component of the HRD1 complex, which functions in endoplasmic reticulum (ER) quality control and ER-associated degradation (ERAD). Specifically recognizes and binds improperly folded glycoproteins as well as hyperglycosylated proteins, retain them in the ER, and transfers them to the ubiquitination machinery and promote their degradation. Possible targets include TRPV4 as well as hyperglycosylated HSP90B1.</text>
</comment>
<organism evidence="15 16">
    <name type="scientific">Strongylocentrotus purpuratus</name>
    <name type="common">Purple sea urchin</name>
    <dbReference type="NCBI Taxonomy" id="7668"/>
    <lineage>
        <taxon>Eukaryota</taxon>
        <taxon>Metazoa</taxon>
        <taxon>Echinodermata</taxon>
        <taxon>Eleutherozoa</taxon>
        <taxon>Echinozoa</taxon>
        <taxon>Echinoidea</taxon>
        <taxon>Euechinoidea</taxon>
        <taxon>Echinacea</taxon>
        <taxon>Camarodonta</taxon>
        <taxon>Echinidea</taxon>
        <taxon>Strongylocentrotidae</taxon>
        <taxon>Strongylocentrotus</taxon>
    </lineage>
</organism>
<keyword evidence="16" id="KW-1185">Reference proteome</keyword>
<feature type="region of interest" description="Disordered" evidence="12">
    <location>
        <begin position="571"/>
        <end position="595"/>
    </location>
</feature>
<dbReference type="FunFam" id="2.70.130.10:FF:000002">
    <property type="entry name" value="protein OS-9 isoform X1"/>
    <property type="match status" value="1"/>
</dbReference>
<feature type="signal peptide" evidence="13">
    <location>
        <begin position="1"/>
        <end position="21"/>
    </location>
</feature>
<sequence>MMRIRIIAFALFLTNITMLAGTSTHFLDIEELKSIHYDIDILEKPVLYGRPLHTSVVYLSSKFGQRYECQLPDVADVGKVQDEEKTAAETGISYLLKPMELAPCLLKSKDWWTYEFCYGKHVRQFHLENNQISGEVITIGVFESEMDWENKSHSAAKRHRLNRYHSHRYVNGSNCDLTGKPREVEVRFLCAENELDTMSRIDEPESCRYVITVHTMRICHHPYLKLPAKAKPKTILCYPLLMPVQYDHYMHQQTKHRYSKEAQEGDSAEGEEGDGEEGTTQDPDDYDYEDSDDLELLEEHHLHGDMSTPGPDKDITGKGDPTEMDVHPDELAELLTEVLKGVQGTIGKINSRLEDADPKMMEGRTNKDGEEEMEDYDDYEDEDEDEEYMELLKMDYKELTKYIQELPTTDQEEATELAKLAQEIADSFENIEAMERVLEQIEEDVSDLSPALDDPMQPGDTPSGDPSADPLGDPSDGPSDDPSDGPSGDPSNGPSGDPSDGPVTVLETNMKDGMTGEDQIKDDVVGEDSMKDEEEDEDEKEEERLEEQKKDLEDHLAVTLKKLMRQLKEQANFKGEAASSSESATPSESSDLSSRVRVRVTRVKLDKNQKASSEQEVKFLDTDHQDLEQAISEQLEKSGVNREDAGQLEVRILSYVPEDWPDQGMEDEGFAVLSEEDSSYFRNMIFGLVMKDDGEVQSRQDRLQKNYGFQWNADSDVDQTKVSDQDLEQEEVQILIPRIGTKDSAQGQGTSDPES</sequence>
<keyword evidence="3 13" id="KW-0732">Signal</keyword>
<feature type="compositionally biased region" description="Low complexity" evidence="12">
    <location>
        <begin position="484"/>
        <end position="502"/>
    </location>
</feature>
<evidence type="ECO:0000256" key="6">
    <source>
        <dbReference type="ARBA" id="ARBA00023157"/>
    </source>
</evidence>